<evidence type="ECO:0000313" key="4">
    <source>
        <dbReference type="EMBL" id="KAL0337573.1"/>
    </source>
</evidence>
<keyword evidence="2" id="KW-0472">Membrane</keyword>
<reference evidence="4" key="1">
    <citation type="submission" date="2020-06" db="EMBL/GenBank/DDBJ databases">
        <authorList>
            <person name="Li T."/>
            <person name="Hu X."/>
            <person name="Zhang T."/>
            <person name="Song X."/>
            <person name="Zhang H."/>
            <person name="Dai N."/>
            <person name="Sheng W."/>
            <person name="Hou X."/>
            <person name="Wei L."/>
        </authorList>
    </citation>
    <scope>NUCLEOTIDE SEQUENCE</scope>
    <source>
        <strain evidence="4">KEN8</strain>
        <tissue evidence="4">Leaf</tissue>
    </source>
</reference>
<evidence type="ECO:0000256" key="1">
    <source>
        <dbReference type="SAM" id="MobiDB-lite"/>
    </source>
</evidence>
<feature type="compositionally biased region" description="Polar residues" evidence="1">
    <location>
        <begin position="91"/>
        <end position="110"/>
    </location>
</feature>
<dbReference type="Pfam" id="PF25597">
    <property type="entry name" value="SH3_retrovirus"/>
    <property type="match status" value="1"/>
</dbReference>
<accession>A0AAW2N3F7</accession>
<dbReference type="EMBL" id="JACGWM010000012">
    <property type="protein sequence ID" value="KAL0337573.1"/>
    <property type="molecule type" value="Genomic_DNA"/>
</dbReference>
<organism evidence="4">
    <name type="scientific">Sesamum calycinum</name>
    <dbReference type="NCBI Taxonomy" id="2727403"/>
    <lineage>
        <taxon>Eukaryota</taxon>
        <taxon>Viridiplantae</taxon>
        <taxon>Streptophyta</taxon>
        <taxon>Embryophyta</taxon>
        <taxon>Tracheophyta</taxon>
        <taxon>Spermatophyta</taxon>
        <taxon>Magnoliopsida</taxon>
        <taxon>eudicotyledons</taxon>
        <taxon>Gunneridae</taxon>
        <taxon>Pentapetalae</taxon>
        <taxon>asterids</taxon>
        <taxon>lamiids</taxon>
        <taxon>Lamiales</taxon>
        <taxon>Pedaliaceae</taxon>
        <taxon>Sesamum</taxon>
    </lineage>
</organism>
<keyword evidence="2" id="KW-0812">Transmembrane</keyword>
<dbReference type="PANTHER" id="PTHR11439:SF470">
    <property type="entry name" value="CYSTEINE-RICH RLK (RECEPTOR-LIKE PROTEIN KINASE) 8"/>
    <property type="match status" value="1"/>
</dbReference>
<gene>
    <name evidence="4" type="ORF">Scaly_2032400</name>
</gene>
<evidence type="ECO:0000256" key="2">
    <source>
        <dbReference type="SAM" id="Phobius"/>
    </source>
</evidence>
<comment type="caution">
    <text evidence="4">The sequence shown here is derived from an EMBL/GenBank/DDBJ whole genome shotgun (WGS) entry which is preliminary data.</text>
</comment>
<protein>
    <submittedName>
        <fullName evidence="4">Retrovirus-related Pol polyprotein from transposon RE2</fullName>
    </submittedName>
</protein>
<dbReference type="InterPro" id="IPR057670">
    <property type="entry name" value="SH3_retrovirus"/>
</dbReference>
<proteinExistence type="predicted"/>
<feature type="domain" description="Retroviral polymerase SH3-like" evidence="3">
    <location>
        <begin position="5"/>
        <end position="66"/>
    </location>
</feature>
<reference evidence="4" key="2">
    <citation type="journal article" date="2024" name="Plant">
        <title>Genomic evolution and insights into agronomic trait innovations of Sesamum species.</title>
        <authorList>
            <person name="Miao H."/>
            <person name="Wang L."/>
            <person name="Qu L."/>
            <person name="Liu H."/>
            <person name="Sun Y."/>
            <person name="Le M."/>
            <person name="Wang Q."/>
            <person name="Wei S."/>
            <person name="Zheng Y."/>
            <person name="Lin W."/>
            <person name="Duan Y."/>
            <person name="Cao H."/>
            <person name="Xiong S."/>
            <person name="Wang X."/>
            <person name="Wei L."/>
            <person name="Li C."/>
            <person name="Ma Q."/>
            <person name="Ju M."/>
            <person name="Zhao R."/>
            <person name="Li G."/>
            <person name="Mu C."/>
            <person name="Tian Q."/>
            <person name="Mei H."/>
            <person name="Zhang T."/>
            <person name="Gao T."/>
            <person name="Zhang H."/>
        </authorList>
    </citation>
    <scope>NUCLEOTIDE SEQUENCE</scope>
    <source>
        <strain evidence="4">KEN8</strain>
    </source>
</reference>
<dbReference type="CDD" id="cd09272">
    <property type="entry name" value="RNase_HI_RT_Ty1"/>
    <property type="match status" value="1"/>
</dbReference>
<dbReference type="AlphaFoldDB" id="A0AAW2N3F7"/>
<name>A0AAW2N3F7_9LAMI</name>
<feature type="transmembrane region" description="Helical" evidence="2">
    <location>
        <begin position="242"/>
        <end position="262"/>
    </location>
</feature>
<evidence type="ECO:0000259" key="3">
    <source>
        <dbReference type="Pfam" id="PF25597"/>
    </source>
</evidence>
<sequence length="435" mass="49657">MTIRCLRYAIKPDPQRSKFDKRASKCVLIRYPPRKKAYKMYDLKTYLTFVSRDVQFHENFFPFAHDQPPASFCPLPNIPLTTDTDDLESSPAPSKNHTIIYTPPSSSNVDRNADHTAPIRRSQITHIQPSWLKDFVCHLTDHSSSPTITTFSPAYLGFVTSLSLLQEPRSYKQASSSPQWVEIMNQEFLALERNQTRNVVPFLSKKRTIGCKWVYKVKLKDDGLVERYKARLVAKGYTDLNFIPVLMLNLMIMSLIVVWSTLFVMRTRFLALILGNLLLVFVFSLAMLSFGKTKKQCTVSHSFAEAEYRSMTTTVCELKWISYLFRDFGVSADAPIPLHCDNQVALHIMANPVFHERTKHLDIDCHIVQNCYKDGFIEPIFVRSKDQLADLFTKTIFGAVFLSLVRKLGLFAGSLSPTCGGLLRVEHMYGIQVSG</sequence>
<dbReference type="PANTHER" id="PTHR11439">
    <property type="entry name" value="GAG-POL-RELATED RETROTRANSPOSON"/>
    <property type="match status" value="1"/>
</dbReference>
<keyword evidence="2" id="KW-1133">Transmembrane helix</keyword>
<feature type="transmembrane region" description="Helical" evidence="2">
    <location>
        <begin position="269"/>
        <end position="290"/>
    </location>
</feature>
<feature type="region of interest" description="Disordered" evidence="1">
    <location>
        <begin position="83"/>
        <end position="111"/>
    </location>
</feature>